<comment type="similarity">
    <text evidence="1">Belongs to the disease resistance NB-LRR family.</text>
</comment>
<feature type="domain" description="Disease resistance N-terminal" evidence="6">
    <location>
        <begin position="18"/>
        <end position="102"/>
    </location>
</feature>
<dbReference type="Gene3D" id="1.20.5.4130">
    <property type="match status" value="1"/>
</dbReference>
<evidence type="ECO:0000256" key="5">
    <source>
        <dbReference type="ARBA" id="ARBA00022821"/>
    </source>
</evidence>
<evidence type="ECO:0000256" key="1">
    <source>
        <dbReference type="ARBA" id="ARBA00008894"/>
    </source>
</evidence>
<reference evidence="7 8" key="1">
    <citation type="journal article" date="2022" name="Cell">
        <title>Repeat-based holocentromeres influence genome architecture and karyotype evolution.</title>
        <authorList>
            <person name="Hofstatter P.G."/>
            <person name="Thangavel G."/>
            <person name="Lux T."/>
            <person name="Neumann P."/>
            <person name="Vondrak T."/>
            <person name="Novak P."/>
            <person name="Zhang M."/>
            <person name="Costa L."/>
            <person name="Castellani M."/>
            <person name="Scott A."/>
            <person name="Toegelov H."/>
            <person name="Fuchs J."/>
            <person name="Mata-Sucre Y."/>
            <person name="Dias Y."/>
            <person name="Vanzela A.L.L."/>
            <person name="Huettel B."/>
            <person name="Almeida C.C.S."/>
            <person name="Simkova H."/>
            <person name="Souza G."/>
            <person name="Pedrosa-Harand A."/>
            <person name="Macas J."/>
            <person name="Mayer K.F.X."/>
            <person name="Houben A."/>
            <person name="Marques A."/>
        </authorList>
    </citation>
    <scope>NUCLEOTIDE SEQUENCE [LARGE SCALE GENOMIC DNA]</scope>
    <source>
        <strain evidence="7">RhyTen1mFocal</strain>
    </source>
</reference>
<keyword evidence="4" id="KW-0547">Nucleotide-binding</keyword>
<keyword evidence="2" id="KW-0433">Leucine-rich repeat</keyword>
<keyword evidence="5" id="KW-0611">Plant defense</keyword>
<evidence type="ECO:0000256" key="4">
    <source>
        <dbReference type="ARBA" id="ARBA00022741"/>
    </source>
</evidence>
<evidence type="ECO:0000259" key="6">
    <source>
        <dbReference type="Pfam" id="PF18052"/>
    </source>
</evidence>
<protein>
    <recommendedName>
        <fullName evidence="6">Disease resistance N-terminal domain-containing protein</fullName>
    </recommendedName>
</protein>
<dbReference type="GO" id="GO:0006952">
    <property type="term" value="P:defense response"/>
    <property type="evidence" value="ECO:0007669"/>
    <property type="project" value="UniProtKB-KW"/>
</dbReference>
<comment type="caution">
    <text evidence="7">The sequence shown here is derived from an EMBL/GenBank/DDBJ whole genome shotgun (WGS) entry which is preliminary data.</text>
</comment>
<dbReference type="Pfam" id="PF18052">
    <property type="entry name" value="Rx_N"/>
    <property type="match status" value="1"/>
</dbReference>
<dbReference type="GO" id="GO:0000166">
    <property type="term" value="F:nucleotide binding"/>
    <property type="evidence" value="ECO:0007669"/>
    <property type="project" value="UniProtKB-KW"/>
</dbReference>
<proteinExistence type="inferred from homology"/>
<organism evidence="7 8">
    <name type="scientific">Rhynchospora tenuis</name>
    <dbReference type="NCBI Taxonomy" id="198213"/>
    <lineage>
        <taxon>Eukaryota</taxon>
        <taxon>Viridiplantae</taxon>
        <taxon>Streptophyta</taxon>
        <taxon>Embryophyta</taxon>
        <taxon>Tracheophyta</taxon>
        <taxon>Spermatophyta</taxon>
        <taxon>Magnoliopsida</taxon>
        <taxon>Liliopsida</taxon>
        <taxon>Poales</taxon>
        <taxon>Cyperaceae</taxon>
        <taxon>Cyperoideae</taxon>
        <taxon>Rhynchosporeae</taxon>
        <taxon>Rhynchospora</taxon>
    </lineage>
</organism>
<sequence length="153" mass="17026">MALNTLAEWTGSTIIGNLVDTAFSYMCDRMLPADTEAELNRLKAALPKIIAVMSVAEALKLKYPNSGVDAWLQQFSLAFLAAEDVLDELKYRDLEHMVKDRDQVGGFFFSIVGSLKRKFRGTNTNSDTLGRLREALKMLSQASNDISTNFLLV</sequence>
<evidence type="ECO:0000313" key="8">
    <source>
        <dbReference type="Proteomes" id="UP001210211"/>
    </source>
</evidence>
<gene>
    <name evidence="7" type="ORF">LUZ61_014522</name>
</gene>
<evidence type="ECO:0000313" key="7">
    <source>
        <dbReference type="EMBL" id="KAJ3685358.1"/>
    </source>
</evidence>
<accession>A0AAD5Z1T8</accession>
<dbReference type="EMBL" id="JAMRDG010000002">
    <property type="protein sequence ID" value="KAJ3685358.1"/>
    <property type="molecule type" value="Genomic_DNA"/>
</dbReference>
<evidence type="ECO:0000256" key="3">
    <source>
        <dbReference type="ARBA" id="ARBA00022737"/>
    </source>
</evidence>
<evidence type="ECO:0000256" key="2">
    <source>
        <dbReference type="ARBA" id="ARBA00022614"/>
    </source>
</evidence>
<dbReference type="Proteomes" id="UP001210211">
    <property type="component" value="Unassembled WGS sequence"/>
</dbReference>
<keyword evidence="3" id="KW-0677">Repeat</keyword>
<dbReference type="AlphaFoldDB" id="A0AAD5Z1T8"/>
<name>A0AAD5Z1T8_9POAL</name>
<dbReference type="InterPro" id="IPR041118">
    <property type="entry name" value="Rx_N"/>
</dbReference>
<keyword evidence="8" id="KW-1185">Reference proteome</keyword>